<keyword evidence="4 5" id="KW-0472">Membrane</keyword>
<keyword evidence="7" id="KW-1185">Reference proteome</keyword>
<evidence type="ECO:0000256" key="3">
    <source>
        <dbReference type="ARBA" id="ARBA00022989"/>
    </source>
</evidence>
<reference evidence="6 7" key="1">
    <citation type="journal article" date="2014" name="Nat. Commun.">
        <title>Multiple recent horizontal transfers of a large genomic region in cheese making fungi.</title>
        <authorList>
            <person name="Cheeseman K."/>
            <person name="Ropars J."/>
            <person name="Renault P."/>
            <person name="Dupont J."/>
            <person name="Gouzy J."/>
            <person name="Branca A."/>
            <person name="Abraham A.L."/>
            <person name="Ceppi M."/>
            <person name="Conseiller E."/>
            <person name="Debuchy R."/>
            <person name="Malagnac F."/>
            <person name="Goarin A."/>
            <person name="Silar P."/>
            <person name="Lacoste S."/>
            <person name="Sallet E."/>
            <person name="Bensimon A."/>
            <person name="Giraud T."/>
            <person name="Brygoo Y."/>
        </authorList>
    </citation>
    <scope>NUCLEOTIDE SEQUENCE [LARGE SCALE GENOMIC DNA]</scope>
    <source>
        <strain evidence="7">FM 013</strain>
    </source>
</reference>
<organism evidence="6 7">
    <name type="scientific">Penicillium camemberti (strain FM 013)</name>
    <dbReference type="NCBI Taxonomy" id="1429867"/>
    <lineage>
        <taxon>Eukaryota</taxon>
        <taxon>Fungi</taxon>
        <taxon>Dikarya</taxon>
        <taxon>Ascomycota</taxon>
        <taxon>Pezizomycotina</taxon>
        <taxon>Eurotiomycetes</taxon>
        <taxon>Eurotiomycetidae</taxon>
        <taxon>Eurotiales</taxon>
        <taxon>Aspergillaceae</taxon>
        <taxon>Penicillium</taxon>
    </lineage>
</organism>
<proteinExistence type="predicted"/>
<dbReference type="STRING" id="1429867.A0A0G4P0P3"/>
<dbReference type="AlphaFoldDB" id="A0A0G4P0P3"/>
<dbReference type="SUPFAM" id="SSF144083">
    <property type="entry name" value="Magnesium transport protein CorA, transmembrane region"/>
    <property type="match status" value="1"/>
</dbReference>
<protein>
    <submittedName>
        <fullName evidence="6">Mg2+ transporter protein, CorA-like</fullName>
    </submittedName>
</protein>
<dbReference type="Gene3D" id="1.20.58.340">
    <property type="entry name" value="Magnesium transport protein CorA, transmembrane region"/>
    <property type="match status" value="1"/>
</dbReference>
<dbReference type="Pfam" id="PF01544">
    <property type="entry name" value="CorA"/>
    <property type="match status" value="1"/>
</dbReference>
<evidence type="ECO:0000256" key="2">
    <source>
        <dbReference type="ARBA" id="ARBA00022692"/>
    </source>
</evidence>
<evidence type="ECO:0000256" key="4">
    <source>
        <dbReference type="ARBA" id="ARBA00023136"/>
    </source>
</evidence>
<keyword evidence="2 5" id="KW-0812">Transmembrane</keyword>
<dbReference type="GO" id="GO:0016020">
    <property type="term" value="C:membrane"/>
    <property type="evidence" value="ECO:0007669"/>
    <property type="project" value="UniProtKB-SubCell"/>
</dbReference>
<dbReference type="Proteomes" id="UP000053732">
    <property type="component" value="Unassembled WGS sequence"/>
</dbReference>
<dbReference type="EMBL" id="HG793136">
    <property type="protein sequence ID" value="CRL19890.1"/>
    <property type="molecule type" value="Genomic_DNA"/>
</dbReference>
<keyword evidence="3 5" id="KW-1133">Transmembrane helix</keyword>
<name>A0A0G4P0P3_PENC3</name>
<evidence type="ECO:0000313" key="6">
    <source>
        <dbReference type="EMBL" id="CRL19890.1"/>
    </source>
</evidence>
<dbReference type="InterPro" id="IPR002523">
    <property type="entry name" value="MgTranspt_CorA/ZnTranspt_ZntB"/>
</dbReference>
<gene>
    <name evidence="6" type="ORF">PCAMFM013_S003g000682</name>
</gene>
<evidence type="ECO:0000256" key="1">
    <source>
        <dbReference type="ARBA" id="ARBA00004141"/>
    </source>
</evidence>
<dbReference type="GO" id="GO:0046873">
    <property type="term" value="F:metal ion transmembrane transporter activity"/>
    <property type="evidence" value="ECO:0007669"/>
    <property type="project" value="InterPro"/>
</dbReference>
<evidence type="ECO:0000313" key="7">
    <source>
        <dbReference type="Proteomes" id="UP000053732"/>
    </source>
</evidence>
<evidence type="ECO:0000256" key="5">
    <source>
        <dbReference type="SAM" id="Phobius"/>
    </source>
</evidence>
<accession>A0A0G4P0P3</accession>
<dbReference type="InterPro" id="IPR045863">
    <property type="entry name" value="CorA_TM1_TM2"/>
</dbReference>
<feature type="transmembrane region" description="Helical" evidence="5">
    <location>
        <begin position="291"/>
        <end position="309"/>
    </location>
</feature>
<feature type="transmembrane region" description="Helical" evidence="5">
    <location>
        <begin position="321"/>
        <end position="343"/>
    </location>
</feature>
<sequence>MSENLFGVYDFLSAHYAISWGSKGDEDYDPSVMIYALDIASDGSVSKVKLPSGPEVTEVLLVQPQHPTCLAGIKGYRDIIQCVEPNLQTRIVLVDQVTNPIFLETFAHVYEFDREMVMAFMNLWSGHPVSPKYHADLHLPAYKCSKLREQILDLGYGRFAFSKKTKTESDESHEVNVIFIFWNMLEDPGFFDSRERSEPAQDIRPSRDRLFRELHTRLFAHQFPYEFEFPKAWDDRIDEIDHDYAMRFAKRVEVVIRDEQQLEVGRLSLQESKKAIEQANLSIREGKRMKMITILAFVFVPASLSTSVFGMNLRELGSPPVWVFVVTSLAIFAGAFSLWVAVYEFNLAIHIPRARELEGVSLPHRLYLLAWLISHFHLNTFGDTKGGLDAGGANLGSVESTGITVDHILGLQVFTGSFGI</sequence>
<comment type="subcellular location">
    <subcellularLocation>
        <location evidence="1">Membrane</location>
        <topology evidence="1">Multi-pass membrane protein</topology>
    </subcellularLocation>
</comment>